<dbReference type="VEuPathDB" id="FungiDB:PNEG_01041"/>
<dbReference type="STRING" id="1069680.M7PAL5"/>
<organism evidence="1 2">
    <name type="scientific">Pneumocystis murina (strain B123)</name>
    <name type="common">Mouse pneumocystis pneumonia agent</name>
    <name type="synonym">Pneumocystis carinii f. sp. muris</name>
    <dbReference type="NCBI Taxonomy" id="1069680"/>
    <lineage>
        <taxon>Eukaryota</taxon>
        <taxon>Fungi</taxon>
        <taxon>Dikarya</taxon>
        <taxon>Ascomycota</taxon>
        <taxon>Taphrinomycotina</taxon>
        <taxon>Pneumocystomycetes</taxon>
        <taxon>Pneumocystaceae</taxon>
        <taxon>Pneumocystis</taxon>
    </lineage>
</organism>
<comment type="caution">
    <text evidence="1">The sequence shown here is derived from an EMBL/GenBank/DDBJ whole genome shotgun (WGS) entry which is preliminary data.</text>
</comment>
<gene>
    <name evidence="1" type="ORF">PNEG_01041</name>
</gene>
<dbReference type="GeneID" id="19894739"/>
<reference evidence="2" key="1">
    <citation type="journal article" date="2016" name="Nat. Commun.">
        <title>Genome analysis of three Pneumocystis species reveals adaptation mechanisms to life exclusively in mammalian hosts.</title>
        <authorList>
            <person name="Ma L."/>
            <person name="Chen Z."/>
            <person name="Huang D.W."/>
            <person name="Kutty G."/>
            <person name="Ishihara M."/>
            <person name="Wang H."/>
            <person name="Abouelleil A."/>
            <person name="Bishop L."/>
            <person name="Davey E."/>
            <person name="Deng R."/>
            <person name="Deng X."/>
            <person name="Fan L."/>
            <person name="Fantoni G."/>
            <person name="Fitzgerald M."/>
            <person name="Gogineni E."/>
            <person name="Goldberg J.M."/>
            <person name="Handley G."/>
            <person name="Hu X."/>
            <person name="Huber C."/>
            <person name="Jiao X."/>
            <person name="Jones K."/>
            <person name="Levin J.Z."/>
            <person name="Liu Y."/>
            <person name="Macdonald P."/>
            <person name="Melnikov A."/>
            <person name="Raley C."/>
            <person name="Sassi M."/>
            <person name="Sherman B.T."/>
            <person name="Song X."/>
            <person name="Sykes S."/>
            <person name="Tran B."/>
            <person name="Walsh L."/>
            <person name="Xia Y."/>
            <person name="Yang J."/>
            <person name="Young S."/>
            <person name="Zeng Q."/>
            <person name="Zheng X."/>
            <person name="Stephens R."/>
            <person name="Nusbaum C."/>
            <person name="Birren B.W."/>
            <person name="Azadi P."/>
            <person name="Lempicki R.A."/>
            <person name="Cuomo C.A."/>
            <person name="Kovacs J.A."/>
        </authorList>
    </citation>
    <scope>NUCLEOTIDE SEQUENCE [LARGE SCALE GENOMIC DNA]</scope>
    <source>
        <strain evidence="2">B123</strain>
    </source>
</reference>
<dbReference type="PANTHER" id="PTHR28139:SF1">
    <property type="entry name" value="UPF0768 PROTEIN YBL029C-A"/>
    <property type="match status" value="1"/>
</dbReference>
<protein>
    <recommendedName>
        <fullName evidence="3">Zinc-ribbon 15 domain-containing protein</fullName>
    </recommendedName>
</protein>
<name>M7PAL5_PNEMU</name>
<dbReference type="Proteomes" id="UP000011958">
    <property type="component" value="Unassembled WGS sequence"/>
</dbReference>
<dbReference type="RefSeq" id="XP_007872954.1">
    <property type="nucleotide sequence ID" value="XM_007874763.1"/>
</dbReference>
<evidence type="ECO:0000313" key="2">
    <source>
        <dbReference type="Proteomes" id="UP000011958"/>
    </source>
</evidence>
<evidence type="ECO:0008006" key="3">
    <source>
        <dbReference type="Google" id="ProtNLM"/>
    </source>
</evidence>
<proteinExistence type="predicted"/>
<dbReference type="OrthoDB" id="5545479at2759"/>
<dbReference type="OMA" id="AVRTINC"/>
<accession>M7PAL5</accession>
<dbReference type="EMBL" id="AFWA02000003">
    <property type="protein sequence ID" value="EMR10895.1"/>
    <property type="molecule type" value="Genomic_DNA"/>
</dbReference>
<dbReference type="AlphaFoldDB" id="M7PAL5"/>
<sequence>MFCFFLLGLQDFSNKIQGYENLVLYCPICHNISAIPLHEKKFFTICFVPLIPYGWGKVIRCTICSWFQHINDAELYRISQLSNLRPA</sequence>
<dbReference type="HOGENOM" id="CLU_115926_1_1_1"/>
<evidence type="ECO:0000313" key="1">
    <source>
        <dbReference type="EMBL" id="EMR10895.1"/>
    </source>
</evidence>
<dbReference type="PANTHER" id="PTHR28139">
    <property type="entry name" value="UPF0768 PROTEIN YBL029C-A"/>
    <property type="match status" value="1"/>
</dbReference>
<keyword evidence="2" id="KW-1185">Reference proteome</keyword>
<dbReference type="eggNOG" id="ENOG502SDGY">
    <property type="taxonomic scope" value="Eukaryota"/>
</dbReference>